<evidence type="ECO:0000256" key="1">
    <source>
        <dbReference type="SAM" id="MobiDB-lite"/>
    </source>
</evidence>
<feature type="compositionally biased region" description="Polar residues" evidence="1">
    <location>
        <begin position="12"/>
        <end position="25"/>
    </location>
</feature>
<dbReference type="Proteomes" id="UP000199643">
    <property type="component" value="Unassembled WGS sequence"/>
</dbReference>
<keyword evidence="3" id="KW-1185">Reference proteome</keyword>
<dbReference type="STRING" id="405671.SAMN05421827_106233"/>
<name>A0A1G7U955_9SPHI</name>
<feature type="compositionally biased region" description="Basic and acidic residues" evidence="1">
    <location>
        <begin position="1"/>
        <end position="11"/>
    </location>
</feature>
<sequence length="63" mass="7061">MAPLKLSEEQHATLSNRNTLEQVNEQPLELHPEAYKVKGPSPDKMKTVSSSLRNYAHGLYGLL</sequence>
<protein>
    <submittedName>
        <fullName evidence="2">Uncharacterized protein</fullName>
    </submittedName>
</protein>
<dbReference type="EMBL" id="FNCH01000006">
    <property type="protein sequence ID" value="SDG44132.1"/>
    <property type="molecule type" value="Genomic_DNA"/>
</dbReference>
<proteinExistence type="predicted"/>
<accession>A0A1G7U955</accession>
<dbReference type="RefSeq" id="WP_090499394.1">
    <property type="nucleotide sequence ID" value="NZ_FNCH01000006.1"/>
</dbReference>
<dbReference type="OrthoDB" id="771396at2"/>
<gene>
    <name evidence="2" type="ORF">SAMN05421827_106233</name>
</gene>
<organism evidence="2 3">
    <name type="scientific">Pedobacter terrae</name>
    <dbReference type="NCBI Taxonomy" id="405671"/>
    <lineage>
        <taxon>Bacteria</taxon>
        <taxon>Pseudomonadati</taxon>
        <taxon>Bacteroidota</taxon>
        <taxon>Sphingobacteriia</taxon>
        <taxon>Sphingobacteriales</taxon>
        <taxon>Sphingobacteriaceae</taxon>
        <taxon>Pedobacter</taxon>
    </lineage>
</organism>
<evidence type="ECO:0000313" key="2">
    <source>
        <dbReference type="EMBL" id="SDG44132.1"/>
    </source>
</evidence>
<evidence type="ECO:0000313" key="3">
    <source>
        <dbReference type="Proteomes" id="UP000199643"/>
    </source>
</evidence>
<feature type="region of interest" description="Disordered" evidence="1">
    <location>
        <begin position="1"/>
        <end position="25"/>
    </location>
</feature>
<dbReference type="GeneID" id="96614497"/>
<reference evidence="3" key="1">
    <citation type="submission" date="2016-10" db="EMBL/GenBank/DDBJ databases">
        <authorList>
            <person name="Varghese N."/>
            <person name="Submissions S."/>
        </authorList>
    </citation>
    <scope>NUCLEOTIDE SEQUENCE [LARGE SCALE GENOMIC DNA]</scope>
    <source>
        <strain evidence="3">DSM 17933</strain>
    </source>
</reference>
<dbReference type="AlphaFoldDB" id="A0A1G7U955"/>